<name>A0A310SBY6_9HYME</name>
<dbReference type="Gene3D" id="3.10.10.10">
    <property type="entry name" value="HIV Type 1 Reverse Transcriptase, subunit A, domain 1"/>
    <property type="match status" value="1"/>
</dbReference>
<dbReference type="AlphaFoldDB" id="A0A310SBY6"/>
<accession>A0A310SBY6</accession>
<organism evidence="1 2">
    <name type="scientific">Eufriesea mexicana</name>
    <dbReference type="NCBI Taxonomy" id="516756"/>
    <lineage>
        <taxon>Eukaryota</taxon>
        <taxon>Metazoa</taxon>
        <taxon>Ecdysozoa</taxon>
        <taxon>Arthropoda</taxon>
        <taxon>Hexapoda</taxon>
        <taxon>Insecta</taxon>
        <taxon>Pterygota</taxon>
        <taxon>Neoptera</taxon>
        <taxon>Endopterygota</taxon>
        <taxon>Hymenoptera</taxon>
        <taxon>Apocrita</taxon>
        <taxon>Aculeata</taxon>
        <taxon>Apoidea</taxon>
        <taxon>Anthophila</taxon>
        <taxon>Apidae</taxon>
        <taxon>Eufriesea</taxon>
    </lineage>
</organism>
<dbReference type="Gene3D" id="3.30.70.270">
    <property type="match status" value="1"/>
</dbReference>
<sequence length="110" mass="12490">MLISRNLISPYHQLVLDEDSRQLVTINAHRGLLHYKRLVFGPKSTPAIFQGTIVRCLPAILGVIVYLDDILTMALSPQEYDTTDYIRFCRDSRIGDSVLIRKCANSTCHL</sequence>
<dbReference type="PANTHER" id="PTHR37984:SF5">
    <property type="entry name" value="PROTEIN NYNRIN-LIKE"/>
    <property type="match status" value="1"/>
</dbReference>
<keyword evidence="2" id="KW-1185">Reference proteome</keyword>
<reference evidence="1 2" key="1">
    <citation type="submission" date="2015-07" db="EMBL/GenBank/DDBJ databases">
        <title>The genome of Eufriesea mexicana.</title>
        <authorList>
            <person name="Pan H."/>
            <person name="Kapheim K."/>
        </authorList>
    </citation>
    <scope>NUCLEOTIDE SEQUENCE [LARGE SCALE GENOMIC DNA]</scope>
    <source>
        <strain evidence="1">0111107269</strain>
        <tissue evidence="1">Whole body</tissue>
    </source>
</reference>
<dbReference type="InterPro" id="IPR050951">
    <property type="entry name" value="Retrovirus_Pol_polyprotein"/>
</dbReference>
<dbReference type="GO" id="GO:0071897">
    <property type="term" value="P:DNA biosynthetic process"/>
    <property type="evidence" value="ECO:0007669"/>
    <property type="project" value="UniProtKB-ARBA"/>
</dbReference>
<dbReference type="PANTHER" id="PTHR37984">
    <property type="entry name" value="PROTEIN CBG26694"/>
    <property type="match status" value="1"/>
</dbReference>
<dbReference type="InterPro" id="IPR043502">
    <property type="entry name" value="DNA/RNA_pol_sf"/>
</dbReference>
<evidence type="ECO:0000313" key="2">
    <source>
        <dbReference type="Proteomes" id="UP000250275"/>
    </source>
</evidence>
<dbReference type="Proteomes" id="UP000250275">
    <property type="component" value="Unassembled WGS sequence"/>
</dbReference>
<protein>
    <submittedName>
        <fullName evidence="1">Uncharacterized protein K02A2.6</fullName>
    </submittedName>
</protein>
<dbReference type="SUPFAM" id="SSF56672">
    <property type="entry name" value="DNA/RNA polymerases"/>
    <property type="match status" value="1"/>
</dbReference>
<dbReference type="InterPro" id="IPR043128">
    <property type="entry name" value="Rev_trsase/Diguanyl_cyclase"/>
</dbReference>
<dbReference type="EMBL" id="KQ818644">
    <property type="protein sequence ID" value="OAD46922.1"/>
    <property type="molecule type" value="Genomic_DNA"/>
</dbReference>
<gene>
    <name evidence="1" type="ORF">WN48_09180</name>
</gene>
<proteinExistence type="predicted"/>
<evidence type="ECO:0000313" key="1">
    <source>
        <dbReference type="EMBL" id="OAD46922.1"/>
    </source>
</evidence>